<dbReference type="PANTHER" id="PTHR44825">
    <property type="match status" value="1"/>
</dbReference>
<feature type="region of interest" description="Disordered" evidence="1">
    <location>
        <begin position="118"/>
        <end position="137"/>
    </location>
</feature>
<dbReference type="OrthoDB" id="552049at2759"/>
<feature type="region of interest" description="Disordered" evidence="1">
    <location>
        <begin position="1"/>
        <end position="32"/>
    </location>
</feature>
<keyword evidence="2" id="KW-0812">Transmembrane</keyword>
<keyword evidence="2" id="KW-0472">Membrane</keyword>
<dbReference type="Proteomes" id="UP000287033">
    <property type="component" value="Unassembled WGS sequence"/>
</dbReference>
<dbReference type="SMART" id="SM00271">
    <property type="entry name" value="DnaJ"/>
    <property type="match status" value="1"/>
</dbReference>
<keyword evidence="2" id="KW-1133">Transmembrane helix</keyword>
<dbReference type="CDD" id="cd06257">
    <property type="entry name" value="DnaJ"/>
    <property type="match status" value="1"/>
</dbReference>
<dbReference type="PROSITE" id="PS50076">
    <property type="entry name" value="DNAJ_2"/>
    <property type="match status" value="1"/>
</dbReference>
<feature type="domain" description="J" evidence="3">
    <location>
        <begin position="49"/>
        <end position="114"/>
    </location>
</feature>
<feature type="compositionally biased region" description="Gly residues" evidence="1">
    <location>
        <begin position="1"/>
        <end position="11"/>
    </location>
</feature>
<dbReference type="SUPFAM" id="SSF46565">
    <property type="entry name" value="Chaperone J-domain"/>
    <property type="match status" value="1"/>
</dbReference>
<feature type="transmembrane region" description="Helical" evidence="2">
    <location>
        <begin position="187"/>
        <end position="206"/>
    </location>
</feature>
<evidence type="ECO:0000259" key="3">
    <source>
        <dbReference type="PROSITE" id="PS50076"/>
    </source>
</evidence>
<dbReference type="InterPro" id="IPR036869">
    <property type="entry name" value="J_dom_sf"/>
</dbReference>
<evidence type="ECO:0000313" key="4">
    <source>
        <dbReference type="EMBL" id="GCC17478.1"/>
    </source>
</evidence>
<sequence length="207" mass="23666">MRTHGGGGWRTGGQLPFLKRSSTKRQGQEAVGVSSRRISTALYRSSGEDYYSVLGIKPDATLKQIKQAFLDQSKKLHPDIDVSNPELHTQFVRLNEAYSVLSKPSSRREYDSRLRLQRHGAPAATGNAAGSDGDRGDPFFYNNVNPAPRYGYEKSKQQRYWEQFRYPTPEDYADFHSSRKRKRNIKVFGYCVFIMLAGVFIHYVGFR</sequence>
<dbReference type="InterPro" id="IPR001623">
    <property type="entry name" value="DnaJ_domain"/>
</dbReference>
<evidence type="ECO:0000313" key="5">
    <source>
        <dbReference type="Proteomes" id="UP000287033"/>
    </source>
</evidence>
<comment type="caution">
    <text evidence="4">The sequence shown here is derived from an EMBL/GenBank/DDBJ whole genome shotgun (WGS) entry which is preliminary data.</text>
</comment>
<dbReference type="PANTHER" id="PTHR44825:SF1">
    <property type="entry name" value="DNAJ HOMOLOG SUBFAMILY C MEMBER 4"/>
    <property type="match status" value="1"/>
</dbReference>
<organism evidence="4 5">
    <name type="scientific">Chiloscyllium punctatum</name>
    <name type="common">Brownbanded bambooshark</name>
    <name type="synonym">Hemiscyllium punctatum</name>
    <dbReference type="NCBI Taxonomy" id="137246"/>
    <lineage>
        <taxon>Eukaryota</taxon>
        <taxon>Metazoa</taxon>
        <taxon>Chordata</taxon>
        <taxon>Craniata</taxon>
        <taxon>Vertebrata</taxon>
        <taxon>Chondrichthyes</taxon>
        <taxon>Elasmobranchii</taxon>
        <taxon>Galeomorphii</taxon>
        <taxon>Galeoidea</taxon>
        <taxon>Orectolobiformes</taxon>
        <taxon>Hemiscylliidae</taxon>
        <taxon>Chiloscyllium</taxon>
    </lineage>
</organism>
<evidence type="ECO:0000256" key="1">
    <source>
        <dbReference type="SAM" id="MobiDB-lite"/>
    </source>
</evidence>
<dbReference type="PRINTS" id="PR00625">
    <property type="entry name" value="JDOMAIN"/>
</dbReference>
<dbReference type="Pfam" id="PF00226">
    <property type="entry name" value="DnaJ"/>
    <property type="match status" value="1"/>
</dbReference>
<evidence type="ECO:0000256" key="2">
    <source>
        <dbReference type="SAM" id="Phobius"/>
    </source>
</evidence>
<dbReference type="EMBL" id="BEZZ01002722">
    <property type="protein sequence ID" value="GCC17478.1"/>
    <property type="molecule type" value="Genomic_DNA"/>
</dbReference>
<dbReference type="OMA" id="QQRYWEQ"/>
<dbReference type="STRING" id="137246.A0A401RH44"/>
<gene>
    <name evidence="4" type="ORF">chiPu_0020582</name>
</gene>
<dbReference type="Gene3D" id="1.10.287.110">
    <property type="entry name" value="DnaJ domain"/>
    <property type="match status" value="1"/>
</dbReference>
<protein>
    <recommendedName>
        <fullName evidence="3">J domain-containing protein</fullName>
    </recommendedName>
</protein>
<keyword evidence="5" id="KW-1185">Reference proteome</keyword>
<proteinExistence type="predicted"/>
<reference evidence="4 5" key="1">
    <citation type="journal article" date="2018" name="Nat. Ecol. Evol.">
        <title>Shark genomes provide insights into elasmobranch evolution and the origin of vertebrates.</title>
        <authorList>
            <person name="Hara Y"/>
            <person name="Yamaguchi K"/>
            <person name="Onimaru K"/>
            <person name="Kadota M"/>
            <person name="Koyanagi M"/>
            <person name="Keeley SD"/>
            <person name="Tatsumi K"/>
            <person name="Tanaka K"/>
            <person name="Motone F"/>
            <person name="Kageyama Y"/>
            <person name="Nozu R"/>
            <person name="Adachi N"/>
            <person name="Nishimura O"/>
            <person name="Nakagawa R"/>
            <person name="Tanegashima C"/>
            <person name="Kiyatake I"/>
            <person name="Matsumoto R"/>
            <person name="Murakumo K"/>
            <person name="Nishida K"/>
            <person name="Terakita A"/>
            <person name="Kuratani S"/>
            <person name="Sato K"/>
            <person name="Hyodo S Kuraku.S."/>
        </authorList>
    </citation>
    <scope>NUCLEOTIDE SEQUENCE [LARGE SCALE GENOMIC DNA]</scope>
</reference>
<dbReference type="AlphaFoldDB" id="A0A401RH44"/>
<name>A0A401RH44_CHIPU</name>
<dbReference type="InterPro" id="IPR052763">
    <property type="entry name" value="DnaJ_C4"/>
</dbReference>
<accession>A0A401RH44</accession>